<dbReference type="Proteomes" id="UP001302349">
    <property type="component" value="Chromosome"/>
</dbReference>
<organism evidence="3 4">
    <name type="scientific">Imperialibacter roseus</name>
    <dbReference type="NCBI Taxonomy" id="1324217"/>
    <lineage>
        <taxon>Bacteria</taxon>
        <taxon>Pseudomonadati</taxon>
        <taxon>Bacteroidota</taxon>
        <taxon>Cytophagia</taxon>
        <taxon>Cytophagales</taxon>
        <taxon>Flammeovirgaceae</taxon>
        <taxon>Imperialibacter</taxon>
    </lineage>
</organism>
<dbReference type="Gene3D" id="2.60.40.10">
    <property type="entry name" value="Immunoglobulins"/>
    <property type="match status" value="1"/>
</dbReference>
<feature type="chain" id="PRO_5046723722" evidence="1">
    <location>
        <begin position="24"/>
        <end position="1687"/>
    </location>
</feature>
<keyword evidence="1" id="KW-0732">Signal</keyword>
<accession>A0ABZ0ISS6</accession>
<dbReference type="RefSeq" id="WP_317490744.1">
    <property type="nucleotide sequence ID" value="NZ_CP136051.1"/>
</dbReference>
<dbReference type="SUPFAM" id="SSF52129">
    <property type="entry name" value="Caspase-like"/>
    <property type="match status" value="1"/>
</dbReference>
<feature type="signal peptide" evidence="1">
    <location>
        <begin position="1"/>
        <end position="23"/>
    </location>
</feature>
<protein>
    <submittedName>
        <fullName evidence="3">C25 family cysteine peptidase</fullName>
    </submittedName>
</protein>
<evidence type="ECO:0000313" key="3">
    <source>
        <dbReference type="EMBL" id="WOK08098.1"/>
    </source>
</evidence>
<dbReference type="Gene3D" id="3.40.50.1460">
    <property type="match status" value="1"/>
</dbReference>
<name>A0ABZ0ISS6_9BACT</name>
<evidence type="ECO:0000256" key="1">
    <source>
        <dbReference type="SAM" id="SignalP"/>
    </source>
</evidence>
<evidence type="ECO:0000259" key="2">
    <source>
        <dbReference type="Pfam" id="PF01364"/>
    </source>
</evidence>
<dbReference type="InterPro" id="IPR001769">
    <property type="entry name" value="Gingipain"/>
</dbReference>
<sequence>MRNRLWTYRSALLAGLLFVAAMAKSQPWGNEWIRPGQSYYKIKVAREGMFRLTQQQLLESGVPLASIDARRLQLFHRGVEQAIYLPGQEDGRLDASDYIEFYGQPADGKTDTELYVSEEAQPHTLYNLFSDSATYFLTWPLTATSGKRMLAPVAENNVGNLPAEPYYLREVLKLQVNNYSQGKTYQGGDIILSQYDHGEGWTGSDIAKGANQMITLAGLTNRVTSGPDPTLEVLLVGRNNLDHNVEVYVGPSSSSLRLLHTAEFSEHDPYTVSETILWSDISSTGELFVRVNVVGIGSAADRAAVSYVKVNYAASTDMAGQSQKTLTLRENTGNKSFIRVTNPAGASSLFDVTQPDNVNKIGVITGTSDFAAVVNGTAVQRKLIATTTPYTPVSIKQATMPAIDPTAFDYIIVTHPELRKATTTGTADPVAAYKAFRESAQGGNHQVLIVEMEQLFDGFNYGEISPWAIRRLAGYLLANGEPEYFFLIGKGTGVHRNYYRQDPATTTLVHFIPTNGVPGSDIAMLAGLAGSTYESPIAIGRLNARNPDDVQAYLNKVMEMENQPFDQLWKKNFIHLSGGATQGELATFRSYVNGFKFIAEGKYLGANVVTSSKSTSNAVELINIAEEVNNGVSMITFFGHSASFSTDIDIGNVSNPGFGYNNKGRYPVILVNGCDAGNIFETSFTFGEDWTLTPNLGAIGFMAHTYKGFSNDLRNFSGVFYETAFGDTLFVKETLGNIKNEASRRYLERYGSSERNITQVQEMLLQGDPAIKIFGAGKPDYEISADALEVIDTEGNPLQVAKDTFALKFVVKNFGIATESDLKIYVRRRLEDGSVSLDSLVSPYVLREDTMYFGISNPDLAGLGNNTFEVILDPDDEIDELNEGNNTASIDLFLAKGTTIPIFPMKRGIAGSNVDFVIQASDLFSPSRGFELEIDTSPDFNGPMKHRISGDMRVITVQNVDLASTFSIADSTVIYWRSRFLNPEPEEDTSWVLSQFTMINDSPRGYAMVSANQFADAEIKGMSLSESGFDWSFPENNLDISIKTFGPNNSGAVAREYSVNAGGSELFLEVTNFNVCRDNTLNVVVFDKQSTVPYAPFSDWQKFDNRLTCGVYPKRIHNFTDAEMYDPAGSNGGTRRLSQLLNAVSNGDFVVFFNIGTVQYDRWDAEVKEQLKAFGIQTATLNSLVNGQPVIFYGRKGQAEGTAVELLSDGSGSPADEQQLVLNDVVEGKFFSGSVLSGRIGPAKSWGSLYQEVKLGAGQTAGNFRLDIYGLRNDGVKDLLFADENVSTIDLTSVDANFYPYLQIDYHTSDEANLVPAQLKKWIVTFNQLPEGILLTSDLTARNKLTRTANEGEELVVPFSYFNPSPVDYADSLTVRYQLVSSETSTIQEFEMKLPALLAGDSVQFNVPLTTLGVDGRESLRTIIESTERELISTNNQLTFKDYLDVNADNVNPLLDVTFDGTYILNGDIVSPNPLVKMRLYDDYEYLQKQDTIGIEVYVKSPCEECDYVRVPFSGGKMTWSANTEKKEFNIEFRPGPLEDGIYAMRVIATDVSGNQAGTAPYEISFEVINESTVTNFYPYPNPFSTSTKFVFTLTGSEIPDQLKIQIMSVSGRVVREITQDEIGPIRIGNNITQFAWNGTDEYGDQLANGVYLYRVLLRMNGQPLEHRATSADKAFKHGFGKLYILR</sequence>
<gene>
    <name evidence="3" type="ORF">RT717_05555</name>
</gene>
<evidence type="ECO:0000313" key="4">
    <source>
        <dbReference type="Proteomes" id="UP001302349"/>
    </source>
</evidence>
<reference evidence="3 4" key="1">
    <citation type="journal article" date="2023" name="Microbiol. Resour. Announc.">
        <title>Complete Genome Sequence of Imperialibacter roseus strain P4T.</title>
        <authorList>
            <person name="Tizabi D.R."/>
            <person name="Bachvaroff T."/>
            <person name="Hill R.T."/>
        </authorList>
    </citation>
    <scope>NUCLEOTIDE SEQUENCE [LARGE SCALE GENOMIC DNA]</scope>
    <source>
        <strain evidence="3 4">P4T</strain>
    </source>
</reference>
<dbReference type="EMBL" id="CP136051">
    <property type="protein sequence ID" value="WOK08098.1"/>
    <property type="molecule type" value="Genomic_DNA"/>
</dbReference>
<dbReference type="Gene3D" id="2.60.40.4070">
    <property type="match status" value="1"/>
</dbReference>
<keyword evidence="4" id="KW-1185">Reference proteome</keyword>
<dbReference type="InterPro" id="IPR013783">
    <property type="entry name" value="Ig-like_fold"/>
</dbReference>
<dbReference type="Pfam" id="PF01364">
    <property type="entry name" value="Peptidase_C25"/>
    <property type="match status" value="1"/>
</dbReference>
<proteinExistence type="predicted"/>
<feature type="domain" description="Gingipain" evidence="2">
    <location>
        <begin position="410"/>
        <end position="772"/>
    </location>
</feature>
<dbReference type="CDD" id="cd02258">
    <property type="entry name" value="Peptidase_C25_N"/>
    <property type="match status" value="1"/>
</dbReference>
<dbReference type="InterPro" id="IPR029030">
    <property type="entry name" value="Caspase-like_dom_sf"/>
</dbReference>